<dbReference type="EMBL" id="QTTT01000001">
    <property type="protein sequence ID" value="REE97584.1"/>
    <property type="molecule type" value="Genomic_DNA"/>
</dbReference>
<gene>
    <name evidence="2" type="ORF">DFJ69_3057</name>
</gene>
<evidence type="ECO:0000313" key="3">
    <source>
        <dbReference type="Proteomes" id="UP000256661"/>
    </source>
</evidence>
<accession>A0A3D9SYE2</accession>
<dbReference type="InterPro" id="IPR007575">
    <property type="entry name" value="SchA_CurD-like"/>
</dbReference>
<dbReference type="OrthoDB" id="3853500at2"/>
<dbReference type="AlphaFoldDB" id="A0A3D9SYE2"/>
<evidence type="ECO:0000259" key="1">
    <source>
        <dbReference type="Pfam" id="PF04486"/>
    </source>
</evidence>
<dbReference type="Pfam" id="PF04486">
    <property type="entry name" value="SchA_CurD"/>
    <property type="match status" value="1"/>
</dbReference>
<keyword evidence="3" id="KW-1185">Reference proteome</keyword>
<feature type="domain" description="SchA/CurD-like" evidence="1">
    <location>
        <begin position="1"/>
        <end position="112"/>
    </location>
</feature>
<protein>
    <submittedName>
        <fullName evidence="2">SchA/CurD like domain-containing protein</fullName>
    </submittedName>
</protein>
<name>A0A3D9SYE2_9ACTN</name>
<dbReference type="RefSeq" id="WP_116023060.1">
    <property type="nucleotide sequence ID" value="NZ_QTTT01000001.1"/>
</dbReference>
<evidence type="ECO:0000313" key="2">
    <source>
        <dbReference type="EMBL" id="REE97584.1"/>
    </source>
</evidence>
<sequence length="127" mass="14907">MERMAIIFRIRPGTEDRVRELLTNYEPPQQITDGETRLLSTSVFMKGRLVVRVIEYEGRLGALIRHVSQDPSIQRVERELDHYLVEEDRRDMSDPEGAREFFRRATMETLTTRIAPERRPSPQVPPT</sequence>
<proteinExistence type="predicted"/>
<reference evidence="2 3" key="1">
    <citation type="submission" date="2018-08" db="EMBL/GenBank/DDBJ databases">
        <title>Sequencing the genomes of 1000 actinobacteria strains.</title>
        <authorList>
            <person name="Klenk H.-P."/>
        </authorList>
    </citation>
    <scope>NUCLEOTIDE SEQUENCE [LARGE SCALE GENOMIC DNA]</scope>
    <source>
        <strain evidence="2 3">DSM 43927</strain>
    </source>
</reference>
<organism evidence="2 3">
    <name type="scientific">Thermomonospora umbrina</name>
    <dbReference type="NCBI Taxonomy" id="111806"/>
    <lineage>
        <taxon>Bacteria</taxon>
        <taxon>Bacillati</taxon>
        <taxon>Actinomycetota</taxon>
        <taxon>Actinomycetes</taxon>
        <taxon>Streptosporangiales</taxon>
        <taxon>Thermomonosporaceae</taxon>
        <taxon>Thermomonospora</taxon>
    </lineage>
</organism>
<comment type="caution">
    <text evidence="2">The sequence shown here is derived from an EMBL/GenBank/DDBJ whole genome shotgun (WGS) entry which is preliminary data.</text>
</comment>
<dbReference type="Proteomes" id="UP000256661">
    <property type="component" value="Unassembled WGS sequence"/>
</dbReference>